<evidence type="ECO:0000313" key="3">
    <source>
        <dbReference type="EMBL" id="KKL69618.1"/>
    </source>
</evidence>
<organism evidence="3">
    <name type="scientific">marine sediment metagenome</name>
    <dbReference type="NCBI Taxonomy" id="412755"/>
    <lineage>
        <taxon>unclassified sequences</taxon>
        <taxon>metagenomes</taxon>
        <taxon>ecological metagenomes</taxon>
    </lineage>
</organism>
<reference evidence="3" key="1">
    <citation type="journal article" date="2015" name="Nature">
        <title>Complex archaea that bridge the gap between prokaryotes and eukaryotes.</title>
        <authorList>
            <person name="Spang A."/>
            <person name="Saw J.H."/>
            <person name="Jorgensen S.L."/>
            <person name="Zaremba-Niedzwiedzka K."/>
            <person name="Martijn J."/>
            <person name="Lind A.E."/>
            <person name="van Eijk R."/>
            <person name="Schleper C."/>
            <person name="Guy L."/>
            <person name="Ettema T.J."/>
        </authorList>
    </citation>
    <scope>NUCLEOTIDE SEQUENCE</scope>
</reference>
<dbReference type="Pfam" id="PF13320">
    <property type="entry name" value="GH123_cat"/>
    <property type="match status" value="1"/>
</dbReference>
<dbReference type="Pfam" id="PF22680">
    <property type="entry name" value="Glyco_hydro_123_N_2"/>
    <property type="match status" value="1"/>
</dbReference>
<dbReference type="EMBL" id="LAZR01026155">
    <property type="protein sequence ID" value="KKL69618.1"/>
    <property type="molecule type" value="Genomic_DNA"/>
</dbReference>
<dbReference type="InterPro" id="IPR053850">
    <property type="entry name" value="Glyco_hydro_123_N_2"/>
</dbReference>
<gene>
    <name evidence="3" type="ORF">LCGC14_2113150</name>
</gene>
<dbReference type="InterPro" id="IPR025150">
    <property type="entry name" value="GH123_cat"/>
</dbReference>
<feature type="non-terminal residue" evidence="3">
    <location>
        <position position="633"/>
    </location>
</feature>
<dbReference type="AlphaFoldDB" id="A0A0F9E6G2"/>
<evidence type="ECO:0000259" key="1">
    <source>
        <dbReference type="Pfam" id="PF13320"/>
    </source>
</evidence>
<sequence>MNVLAVEIRASDVHPVALAGRKNWKTPHQGDVSWSHGQLWAMEVRSAGGVPSVLTRPEGVRVWAEDMHRIIISSEFLAEGVSPAPLRFVGAPNGSFSGQIVVSTDRALTGLKATPGKLASADGAVIPAGALKAFAMTPHRLDEWRTLGWGRGGMPHCTNPLVTPASMALVRHGPRGTAGMTRERRIEELKKLSFFDHVAAGPQAPLPAGTSRPIWVTLRVPADAKGGTYRGRIRIEAAGMKPASVPVEAEIHGWRVPGPRGFQANAALEQSPYGVAKQYGARLWSDEHFRLMEASFRQLGRIGNDWVNIPIISLTEFGNMRDSMVRWIRRRDGTLAFDYAALDRYLDLAVRRLGKPRVINFIVMQGCGENRWSDVDILDEATGRRTTKNLYHTADDFADLWRRFARSLYGHMRSRGLERSMHWGFLWDSVGDSELPGVLASATPEVGWTSAAHRGKERFYVKAYSQLLPFRLTEKSMMGWRKKEFHVLLPRGGGSLIAGPGVAFPFNFRLMVDRALVVGMNGVGRMGADYWGDTYIKGVRAEGFLRAGMPNHFMLWPGPDGAEPSARFMALIEGFQEAEARIFLEQQLVRKVLPEKLANKVREVLYEHHRGTLFIPSMNAAHTRAELCRDWQD</sequence>
<name>A0A0F9E6G2_9ZZZZ</name>
<protein>
    <submittedName>
        <fullName evidence="3">Uncharacterized protein</fullName>
    </submittedName>
</protein>
<proteinExistence type="predicted"/>
<comment type="caution">
    <text evidence="3">The sequence shown here is derived from an EMBL/GenBank/DDBJ whole genome shotgun (WGS) entry which is preliminary data.</text>
</comment>
<feature type="domain" description="Glycoside hydrolase 123 catalytic" evidence="1">
    <location>
        <begin position="270"/>
        <end position="579"/>
    </location>
</feature>
<feature type="domain" description="Glycoside hydrolase 123 N-terminal" evidence="2">
    <location>
        <begin position="196"/>
        <end position="236"/>
    </location>
</feature>
<accession>A0A0F9E6G2</accession>
<evidence type="ECO:0000259" key="2">
    <source>
        <dbReference type="Pfam" id="PF22680"/>
    </source>
</evidence>